<evidence type="ECO:0000313" key="2">
    <source>
        <dbReference type="EMBL" id="OFJ51413.1"/>
    </source>
</evidence>
<keyword evidence="3" id="KW-1185">Reference proteome</keyword>
<dbReference type="EMBL" id="MCHX01000067">
    <property type="protein sequence ID" value="OFJ51413.1"/>
    <property type="molecule type" value="Genomic_DNA"/>
</dbReference>
<comment type="caution">
    <text evidence="2">The sequence shown here is derived from an EMBL/GenBank/DDBJ whole genome shotgun (WGS) entry which is preliminary data.</text>
</comment>
<gene>
    <name evidence="2" type="ORF">BEL07_22845</name>
</gene>
<proteinExistence type="predicted"/>
<feature type="region of interest" description="Disordered" evidence="1">
    <location>
        <begin position="57"/>
        <end position="77"/>
    </location>
</feature>
<protein>
    <submittedName>
        <fullName evidence="2">Antitoxin MazE5</fullName>
    </submittedName>
</protein>
<reference evidence="2 3" key="1">
    <citation type="submission" date="2016-09" db="EMBL/GenBank/DDBJ databases">
        <title>genome sequence of Mycobacterium sp. 739 SCH.</title>
        <authorList>
            <person name="Greninger A.L."/>
            <person name="Qin X."/>
            <person name="Jerome K."/>
            <person name="Vora S."/>
            <person name="Quinn K."/>
        </authorList>
    </citation>
    <scope>NUCLEOTIDE SEQUENCE [LARGE SCALE GENOMIC DNA]</scope>
    <source>
        <strain evidence="2 3">SCH</strain>
    </source>
</reference>
<evidence type="ECO:0000313" key="3">
    <source>
        <dbReference type="Proteomes" id="UP000178953"/>
    </source>
</evidence>
<name>A0A1E8PYR0_9MYCO</name>
<evidence type="ECO:0000256" key="1">
    <source>
        <dbReference type="SAM" id="MobiDB-lite"/>
    </source>
</evidence>
<dbReference type="Proteomes" id="UP000178953">
    <property type="component" value="Unassembled WGS sequence"/>
</dbReference>
<dbReference type="RefSeq" id="WP_070355358.1">
    <property type="nucleotide sequence ID" value="NZ_MCHX01000067.1"/>
</dbReference>
<dbReference type="AlphaFoldDB" id="A0A1E8PYR0"/>
<accession>A0A1E8PYR0</accession>
<organism evidence="2 3">
    <name type="scientific">Mycolicibacterium grossiae</name>
    <dbReference type="NCBI Taxonomy" id="1552759"/>
    <lineage>
        <taxon>Bacteria</taxon>
        <taxon>Bacillati</taxon>
        <taxon>Actinomycetota</taxon>
        <taxon>Actinomycetes</taxon>
        <taxon>Mycobacteriales</taxon>
        <taxon>Mycobacteriaceae</taxon>
        <taxon>Mycolicibacterium</taxon>
    </lineage>
</organism>
<sequence>MRARVSTTVDADLLDRARTLMAGAKDHALFDEALSALLAANRAAEVDASYAAYDELPAGEPDQWGNVEQWRESVGRQ</sequence>